<dbReference type="PROSITE" id="PS51318">
    <property type="entry name" value="TAT"/>
    <property type="match status" value="1"/>
</dbReference>
<dbReference type="EMBL" id="CP042910">
    <property type="protein sequence ID" value="QEG19242.1"/>
    <property type="molecule type" value="Genomic_DNA"/>
</dbReference>
<dbReference type="InterPro" id="IPR017850">
    <property type="entry name" value="Alkaline_phosphatase_core_sf"/>
</dbReference>
<dbReference type="InterPro" id="IPR010869">
    <property type="entry name" value="DUF1501"/>
</dbReference>
<accession>A0ABX5YUG2</accession>
<evidence type="ECO:0000313" key="2">
    <source>
        <dbReference type="Proteomes" id="UP000322887"/>
    </source>
</evidence>
<dbReference type="GeneID" id="98649580"/>
<reference evidence="1 2" key="1">
    <citation type="submission" date="2019-08" db="EMBL/GenBank/DDBJ databases">
        <title>Deep-cultivation of Planctomycetes and their phenomic and genomic characterization uncovers novel biology.</title>
        <authorList>
            <person name="Wiegand S."/>
            <person name="Jogler M."/>
            <person name="Boedeker C."/>
            <person name="Pinto D."/>
            <person name="Vollmers J."/>
            <person name="Rivas-Marin E."/>
            <person name="Kohn T."/>
            <person name="Peeters S.H."/>
            <person name="Heuer A."/>
            <person name="Rast P."/>
            <person name="Oberbeckmann S."/>
            <person name="Bunk B."/>
            <person name="Jeske O."/>
            <person name="Meyerdierks A."/>
            <person name="Storesund J.E."/>
            <person name="Kallscheuer N."/>
            <person name="Luecker S."/>
            <person name="Lage O.M."/>
            <person name="Pohl T."/>
            <person name="Merkel B.J."/>
            <person name="Hornburger P."/>
            <person name="Mueller R.-W."/>
            <person name="Bruemmer F."/>
            <person name="Labrenz M."/>
            <person name="Spormann A.M."/>
            <person name="Op den Camp H."/>
            <person name="Overmann J."/>
            <person name="Amann R."/>
            <person name="Jetten M.S.M."/>
            <person name="Mascher T."/>
            <person name="Medema M.H."/>
            <person name="Devos D.P."/>
            <person name="Kaster A.-K."/>
            <person name="Ovreas L."/>
            <person name="Rohde M."/>
            <person name="Galperin M.Y."/>
            <person name="Jogler C."/>
        </authorList>
    </citation>
    <scope>NUCLEOTIDE SEQUENCE [LARGE SCALE GENOMIC DNA]</scope>
    <source>
        <strain evidence="1 2">DSM 8797</strain>
    </source>
</reference>
<dbReference type="NCBIfam" id="TIGR01409">
    <property type="entry name" value="TAT_signal_seq"/>
    <property type="match status" value="1"/>
</dbReference>
<dbReference type="PANTHER" id="PTHR43737">
    <property type="entry name" value="BLL7424 PROTEIN"/>
    <property type="match status" value="1"/>
</dbReference>
<name>A0ABX5YUG2_9PLAN</name>
<dbReference type="InterPro" id="IPR019546">
    <property type="entry name" value="TAT_signal_bac_arc"/>
</dbReference>
<evidence type="ECO:0008006" key="3">
    <source>
        <dbReference type="Google" id="ProtNLM"/>
    </source>
</evidence>
<dbReference type="RefSeq" id="WP_230682416.1">
    <property type="nucleotide sequence ID" value="NZ_CP042910.1"/>
</dbReference>
<dbReference type="InterPro" id="IPR006311">
    <property type="entry name" value="TAT_signal"/>
</dbReference>
<gene>
    <name evidence="1" type="ORF">GmarT_51400</name>
</gene>
<sequence>MGRRNKSDCCSVHLSVMNRRGFLKNSSAGFGWLAFAGLLGGQVQAATKKPLPQFVAPVKNVIFCFMDGGPSHVDTFDPKPALKIHEGKAIGKEAVSKRSQSNASRVWLGSPWKFQQRGESGLWVSDLFPHLASIADELCVVRSLVGELPLHGQQNLLLHTGRIIGQAPSMGAWVSYGLGTENNNLPAYVVLNNDWVPNGGLENFGSSFLPATHQATQVRAKGKPVDNIQPADPLSLQKRKLALLAEQDLAFATQASEASPIESAIANYETAFRMQTLVPEVADISHEPLHIQREYGVDSKDEHQHYYATQTLRARRLVEAGVRFVEITCPSFDSNNSPWDQHGLLKQNHEKNAWITEQSIAALILDLKRRGLLDETLVVWAGEMGRTPHTPKVTSTCGRDHHVNGYSLFMAGGGLKGGMTFGETDEFGNSVVEHPLTIHDIHATILHQLGINHEDLIFRHGGRDHRLTDVHGHVIREILS</sequence>
<organism evidence="1 2">
    <name type="scientific">Gimesia maris</name>
    <dbReference type="NCBI Taxonomy" id="122"/>
    <lineage>
        <taxon>Bacteria</taxon>
        <taxon>Pseudomonadati</taxon>
        <taxon>Planctomycetota</taxon>
        <taxon>Planctomycetia</taxon>
        <taxon>Planctomycetales</taxon>
        <taxon>Planctomycetaceae</taxon>
        <taxon>Gimesia</taxon>
    </lineage>
</organism>
<dbReference type="Proteomes" id="UP000322887">
    <property type="component" value="Chromosome"/>
</dbReference>
<evidence type="ECO:0000313" key="1">
    <source>
        <dbReference type="EMBL" id="QEG19242.1"/>
    </source>
</evidence>
<protein>
    <recommendedName>
        <fullName evidence="3">DUF1501 domain-containing protein</fullName>
    </recommendedName>
</protein>
<dbReference type="PANTHER" id="PTHR43737:SF1">
    <property type="entry name" value="DUF1501 DOMAIN-CONTAINING PROTEIN"/>
    <property type="match status" value="1"/>
</dbReference>
<keyword evidence="2" id="KW-1185">Reference proteome</keyword>
<proteinExistence type="predicted"/>
<dbReference type="Pfam" id="PF07394">
    <property type="entry name" value="DUF1501"/>
    <property type="match status" value="1"/>
</dbReference>
<dbReference type="SUPFAM" id="SSF53649">
    <property type="entry name" value="Alkaline phosphatase-like"/>
    <property type="match status" value="1"/>
</dbReference>